<dbReference type="RefSeq" id="XP_062735117.1">
    <property type="nucleotide sequence ID" value="XM_062876519.1"/>
</dbReference>
<reference evidence="2 3" key="1">
    <citation type="journal article" date="2023" name="bioRxiv">
        <title>High-quality genome assemblies of four members of thePodospora anserinaspecies complex.</title>
        <authorList>
            <person name="Ament-Velasquez S.L."/>
            <person name="Vogan A.A."/>
            <person name="Wallerman O."/>
            <person name="Hartmann F."/>
            <person name="Gautier V."/>
            <person name="Silar P."/>
            <person name="Giraud T."/>
            <person name="Johannesson H."/>
        </authorList>
    </citation>
    <scope>NUCLEOTIDE SEQUENCE [LARGE SCALE GENOMIC DNA]</scope>
    <source>
        <strain evidence="2 3">CBS 112042</strain>
    </source>
</reference>
<dbReference type="EMBL" id="JAFFGZ010000004">
    <property type="protein sequence ID" value="KAK4646141.1"/>
    <property type="molecule type" value="Genomic_DNA"/>
</dbReference>
<evidence type="ECO:0008006" key="4">
    <source>
        <dbReference type="Google" id="ProtNLM"/>
    </source>
</evidence>
<dbReference type="PANTHER" id="PTHR35605">
    <property type="entry name" value="ECP2 EFFECTOR PROTEIN DOMAIN-CONTAINING PROTEIN-RELATED"/>
    <property type="match status" value="1"/>
</dbReference>
<feature type="chain" id="PRO_5045711848" description="SCP domain-containing protein" evidence="1">
    <location>
        <begin position="21"/>
        <end position="146"/>
    </location>
</feature>
<name>A0ABR0FQA8_9PEZI</name>
<evidence type="ECO:0000313" key="3">
    <source>
        <dbReference type="Proteomes" id="UP001322138"/>
    </source>
</evidence>
<dbReference type="GeneID" id="87896001"/>
<sequence length="146" mass="16209">MLPIATYLVSMLALISTVYSTPAVVDNSLSLHNTSFLAAYDDSEYILEWTCNHDTSPAHQNSIRDGIDYLRSLPETPRPRTTPKVVVAAITWCNENFNTGIETTWEHIAAGAESLLTKCSYNDGRGVNGVACYSTNWFVKVWVNDC</sequence>
<protein>
    <recommendedName>
        <fullName evidence="4">SCP domain-containing protein</fullName>
    </recommendedName>
</protein>
<accession>A0ABR0FQA8</accession>
<evidence type="ECO:0000256" key="1">
    <source>
        <dbReference type="SAM" id="SignalP"/>
    </source>
</evidence>
<gene>
    <name evidence="2" type="ORF">QC761_207763</name>
</gene>
<organism evidence="2 3">
    <name type="scientific">Podospora bellae-mahoneyi</name>
    <dbReference type="NCBI Taxonomy" id="2093777"/>
    <lineage>
        <taxon>Eukaryota</taxon>
        <taxon>Fungi</taxon>
        <taxon>Dikarya</taxon>
        <taxon>Ascomycota</taxon>
        <taxon>Pezizomycotina</taxon>
        <taxon>Sordariomycetes</taxon>
        <taxon>Sordariomycetidae</taxon>
        <taxon>Sordariales</taxon>
        <taxon>Podosporaceae</taxon>
        <taxon>Podospora</taxon>
    </lineage>
</organism>
<proteinExistence type="predicted"/>
<comment type="caution">
    <text evidence="2">The sequence shown here is derived from an EMBL/GenBank/DDBJ whole genome shotgun (WGS) entry which is preliminary data.</text>
</comment>
<evidence type="ECO:0000313" key="2">
    <source>
        <dbReference type="EMBL" id="KAK4646141.1"/>
    </source>
</evidence>
<dbReference type="PANTHER" id="PTHR35605:SF1">
    <property type="entry name" value="ECP2 EFFECTOR PROTEIN DOMAIN-CONTAINING PROTEIN-RELATED"/>
    <property type="match status" value="1"/>
</dbReference>
<keyword evidence="3" id="KW-1185">Reference proteome</keyword>
<feature type="signal peptide" evidence="1">
    <location>
        <begin position="1"/>
        <end position="20"/>
    </location>
</feature>
<keyword evidence="1" id="KW-0732">Signal</keyword>
<dbReference type="Proteomes" id="UP001322138">
    <property type="component" value="Unassembled WGS sequence"/>
</dbReference>